<dbReference type="Pfam" id="PF01281">
    <property type="entry name" value="Ribosomal_L9_N"/>
    <property type="match status" value="1"/>
</dbReference>
<evidence type="ECO:0000256" key="6">
    <source>
        <dbReference type="ARBA" id="ARBA00035292"/>
    </source>
</evidence>
<dbReference type="GO" id="GO:0003735">
    <property type="term" value="F:structural constituent of ribosome"/>
    <property type="evidence" value="ECO:0007669"/>
    <property type="project" value="InterPro"/>
</dbReference>
<keyword evidence="3 7" id="KW-0694">RNA-binding</keyword>
<dbReference type="InterPro" id="IPR000244">
    <property type="entry name" value="Ribosomal_bL9"/>
</dbReference>
<accession>A0A6J4PL35</accession>
<evidence type="ECO:0000256" key="3">
    <source>
        <dbReference type="ARBA" id="ARBA00022884"/>
    </source>
</evidence>
<feature type="domain" description="Ribosomal protein L9" evidence="9">
    <location>
        <begin position="17"/>
        <end position="44"/>
    </location>
</feature>
<keyword evidence="2 7" id="KW-0699">rRNA-binding</keyword>
<dbReference type="PROSITE" id="PS00651">
    <property type="entry name" value="RIBOSOMAL_L9"/>
    <property type="match status" value="1"/>
</dbReference>
<dbReference type="GO" id="GO:0005840">
    <property type="term" value="C:ribosome"/>
    <property type="evidence" value="ECO:0007669"/>
    <property type="project" value="UniProtKB-KW"/>
</dbReference>
<name>A0A6J4PL35_9BACT</name>
<comment type="function">
    <text evidence="7">Binds to the 23S rRNA.</text>
</comment>
<dbReference type="GO" id="GO:0019843">
    <property type="term" value="F:rRNA binding"/>
    <property type="evidence" value="ECO:0007669"/>
    <property type="project" value="UniProtKB-UniRule"/>
</dbReference>
<evidence type="ECO:0000256" key="4">
    <source>
        <dbReference type="ARBA" id="ARBA00022980"/>
    </source>
</evidence>
<dbReference type="InterPro" id="IPR020070">
    <property type="entry name" value="Ribosomal_bL9_N"/>
</dbReference>
<dbReference type="Gene3D" id="3.40.5.10">
    <property type="entry name" value="Ribosomal protein L9, N-terminal domain"/>
    <property type="match status" value="1"/>
</dbReference>
<dbReference type="SUPFAM" id="SSF55658">
    <property type="entry name" value="L9 N-domain-like"/>
    <property type="match status" value="1"/>
</dbReference>
<evidence type="ECO:0000256" key="8">
    <source>
        <dbReference type="SAM" id="MobiDB-lite"/>
    </source>
</evidence>
<evidence type="ECO:0000256" key="7">
    <source>
        <dbReference type="HAMAP-Rule" id="MF_00503"/>
    </source>
</evidence>
<feature type="region of interest" description="Disordered" evidence="8">
    <location>
        <begin position="160"/>
        <end position="179"/>
    </location>
</feature>
<dbReference type="HAMAP" id="MF_00503">
    <property type="entry name" value="Ribosomal_bL9"/>
    <property type="match status" value="1"/>
</dbReference>
<dbReference type="EMBL" id="CADCUQ010000623">
    <property type="protein sequence ID" value="CAA9419059.1"/>
    <property type="molecule type" value="Genomic_DNA"/>
</dbReference>
<dbReference type="SUPFAM" id="SSF55653">
    <property type="entry name" value="Ribosomal protein L9 C-domain"/>
    <property type="match status" value="1"/>
</dbReference>
<dbReference type="InterPro" id="IPR020594">
    <property type="entry name" value="Ribosomal_bL9_bac/chp"/>
</dbReference>
<dbReference type="NCBIfam" id="TIGR00158">
    <property type="entry name" value="L9"/>
    <property type="match status" value="1"/>
</dbReference>
<evidence type="ECO:0000259" key="9">
    <source>
        <dbReference type="PROSITE" id="PS00651"/>
    </source>
</evidence>
<evidence type="ECO:0000313" key="10">
    <source>
        <dbReference type="EMBL" id="CAA9419059.1"/>
    </source>
</evidence>
<proteinExistence type="inferred from homology"/>
<gene>
    <name evidence="7" type="primary">rplI</name>
    <name evidence="10" type="ORF">AVDCRST_MAG64-2751</name>
</gene>
<evidence type="ECO:0000256" key="1">
    <source>
        <dbReference type="ARBA" id="ARBA00010605"/>
    </source>
</evidence>
<reference evidence="10" key="1">
    <citation type="submission" date="2020-02" db="EMBL/GenBank/DDBJ databases">
        <authorList>
            <person name="Meier V. D."/>
        </authorList>
    </citation>
    <scope>NUCLEOTIDE SEQUENCE</scope>
    <source>
        <strain evidence="10">AVDCRST_MAG64</strain>
    </source>
</reference>
<protein>
    <recommendedName>
        <fullName evidence="6 7">Large ribosomal subunit protein bL9</fullName>
    </recommendedName>
</protein>
<organism evidence="10">
    <name type="scientific">uncultured Phycisphaerae bacterium</name>
    <dbReference type="NCBI Taxonomy" id="904963"/>
    <lineage>
        <taxon>Bacteria</taxon>
        <taxon>Pseudomonadati</taxon>
        <taxon>Planctomycetota</taxon>
        <taxon>Phycisphaerae</taxon>
        <taxon>environmental samples</taxon>
    </lineage>
</organism>
<dbReference type="InterPro" id="IPR009027">
    <property type="entry name" value="Ribosomal_bL9/RNase_H1_N"/>
</dbReference>
<dbReference type="AlphaFoldDB" id="A0A6J4PL35"/>
<dbReference type="Pfam" id="PF03948">
    <property type="entry name" value="Ribosomal_L9_C"/>
    <property type="match status" value="1"/>
</dbReference>
<dbReference type="GO" id="GO:0006412">
    <property type="term" value="P:translation"/>
    <property type="evidence" value="ECO:0007669"/>
    <property type="project" value="UniProtKB-UniRule"/>
</dbReference>
<dbReference type="InterPro" id="IPR036935">
    <property type="entry name" value="Ribosomal_bL9_N_sf"/>
</dbReference>
<dbReference type="GO" id="GO:1990904">
    <property type="term" value="C:ribonucleoprotein complex"/>
    <property type="evidence" value="ECO:0007669"/>
    <property type="project" value="UniProtKB-KW"/>
</dbReference>
<keyword evidence="5 7" id="KW-0687">Ribonucleoprotein</keyword>
<sequence>MAKNVKLLLKESIRSVGRVGDIVEVSPGYARNYLLPQDLAVAPTPNNLKKVEEKKKEIEKVERERREQQAAMIGRLAGIEVMLERRANEQGHLYGAVSATEVAKGLQAQGFNIEPEDVNLPGKLDRINTYQVTIRFAEDLQTEVKVWVNPDPDSKAAIDAYSKAQAVETPETPDEGGAA</sequence>
<dbReference type="InterPro" id="IPR036791">
    <property type="entry name" value="Ribosomal_bL9_C_sf"/>
</dbReference>
<evidence type="ECO:0000256" key="5">
    <source>
        <dbReference type="ARBA" id="ARBA00023274"/>
    </source>
</evidence>
<evidence type="ECO:0000256" key="2">
    <source>
        <dbReference type="ARBA" id="ARBA00022730"/>
    </source>
</evidence>
<dbReference type="PANTHER" id="PTHR21368">
    <property type="entry name" value="50S RIBOSOMAL PROTEIN L9"/>
    <property type="match status" value="1"/>
</dbReference>
<keyword evidence="4 7" id="KW-0689">Ribosomal protein</keyword>
<comment type="similarity">
    <text evidence="1 7">Belongs to the bacterial ribosomal protein bL9 family.</text>
</comment>
<dbReference type="InterPro" id="IPR020069">
    <property type="entry name" value="Ribosomal_bL9_C"/>
</dbReference>
<dbReference type="Gene3D" id="3.10.430.100">
    <property type="entry name" value="Ribosomal protein L9, C-terminal domain"/>
    <property type="match status" value="1"/>
</dbReference>